<comment type="caution">
    <text evidence="2">The sequence shown here is derived from an EMBL/GenBank/DDBJ whole genome shotgun (WGS) entry which is preliminary data.</text>
</comment>
<protein>
    <submittedName>
        <fullName evidence="2">Uncharacterized protein</fullName>
    </submittedName>
</protein>
<sequence length="573" mass="64170">MPDDGEPQGPSNPFIRFKNHVNARIGTGVSVFTGTTGNAQPSTHDRQSPADHHHDPDDIEFFSPCPARHLLGEPRRQSSDVHYWNDWCLADPYSPHNLRHLPQPTPRDLPPDVEPCDFGFHEAFEDLMSASRPSGGPLMYLRDRAREKETPRGGLDPSCWVKRLYDASLLPPPLLWERPGLARGMQVPQPARREQPERGLFDSPVAQAILESTRGTGDDPMSRMGEIVGRDVAEIMSRTRKVAEETFKAVCGEDFEDRASGNSRTQTHGDAKPASDNVQDQPSTEEDLFQMIHAASSGMNKLFSTFADSVATHASPPAEQSTREKSPASETVEYDGYGGKTVRTTSGYTDMFGFVHSKSEVNRLNARGETVGYDTRYSVLSSASAPRSDPARPEADTVRPNKLVPIMLTPAQTYAQVRKSSDEQLEALRAFTANADTAARLGQGLWDLQMQLIHLEQQHRRDLESDLGAGDVKPRVFPRGEESNLQDYPMQSRLLGEQNRRRQRAQEVEGEAKSKERATPGFEKPEFLRELELLEQQSQERLRMARECKAQAQPTPEKSREDTSSKPSGWFWR</sequence>
<feature type="region of interest" description="Disordered" evidence="1">
    <location>
        <begin position="28"/>
        <end position="61"/>
    </location>
</feature>
<keyword evidence="3" id="KW-1185">Reference proteome</keyword>
<feature type="region of interest" description="Disordered" evidence="1">
    <location>
        <begin position="463"/>
        <end position="573"/>
    </location>
</feature>
<feature type="compositionally biased region" description="Basic and acidic residues" evidence="1">
    <location>
        <begin position="472"/>
        <end position="482"/>
    </location>
</feature>
<feature type="compositionally biased region" description="Basic and acidic residues" evidence="1">
    <location>
        <begin position="43"/>
        <end position="56"/>
    </location>
</feature>
<dbReference type="Proteomes" id="UP001583177">
    <property type="component" value="Unassembled WGS sequence"/>
</dbReference>
<evidence type="ECO:0000256" key="1">
    <source>
        <dbReference type="SAM" id="MobiDB-lite"/>
    </source>
</evidence>
<organism evidence="2 3">
    <name type="scientific">Diaporthe australafricana</name>
    <dbReference type="NCBI Taxonomy" id="127596"/>
    <lineage>
        <taxon>Eukaryota</taxon>
        <taxon>Fungi</taxon>
        <taxon>Dikarya</taxon>
        <taxon>Ascomycota</taxon>
        <taxon>Pezizomycotina</taxon>
        <taxon>Sordariomycetes</taxon>
        <taxon>Sordariomycetidae</taxon>
        <taxon>Diaporthales</taxon>
        <taxon>Diaporthaceae</taxon>
        <taxon>Diaporthe</taxon>
    </lineage>
</organism>
<reference evidence="2 3" key="1">
    <citation type="journal article" date="2024" name="IMA Fungus">
        <title>IMA Genome - F19 : A genome assembly and annotation guide to empower mycologists, including annotated draft genome sequences of Ceratocystis pirilliformis, Diaporthe australafricana, Fusarium ophioides, Paecilomyces lecythidis, and Sporothrix stenoceras.</title>
        <authorList>
            <person name="Aylward J."/>
            <person name="Wilson A.M."/>
            <person name="Visagie C.M."/>
            <person name="Spraker J."/>
            <person name="Barnes I."/>
            <person name="Buitendag C."/>
            <person name="Ceriani C."/>
            <person name="Del Mar Angel L."/>
            <person name="du Plessis D."/>
            <person name="Fuchs T."/>
            <person name="Gasser K."/>
            <person name="Kramer D."/>
            <person name="Li W."/>
            <person name="Munsamy K."/>
            <person name="Piso A."/>
            <person name="Price J.L."/>
            <person name="Sonnekus B."/>
            <person name="Thomas C."/>
            <person name="van der Nest A."/>
            <person name="van Dijk A."/>
            <person name="van Heerden A."/>
            <person name="van Vuuren N."/>
            <person name="Yilmaz N."/>
            <person name="Duong T.A."/>
            <person name="van der Merwe N.A."/>
            <person name="Wingfield M.J."/>
            <person name="Wingfield B.D."/>
        </authorList>
    </citation>
    <scope>NUCLEOTIDE SEQUENCE [LARGE SCALE GENOMIC DNA]</scope>
    <source>
        <strain evidence="2 3">CMW 18300</strain>
    </source>
</reference>
<name>A0ABR3WYJ0_9PEZI</name>
<accession>A0ABR3WYJ0</accession>
<feature type="compositionally biased region" description="Basic and acidic residues" evidence="1">
    <location>
        <begin position="498"/>
        <end position="549"/>
    </location>
</feature>
<proteinExistence type="predicted"/>
<dbReference type="EMBL" id="JAWRVE010000045">
    <property type="protein sequence ID" value="KAL1868455.1"/>
    <property type="molecule type" value="Genomic_DNA"/>
</dbReference>
<evidence type="ECO:0000313" key="2">
    <source>
        <dbReference type="EMBL" id="KAL1868455.1"/>
    </source>
</evidence>
<feature type="region of interest" description="Disordered" evidence="1">
    <location>
        <begin position="313"/>
        <end position="340"/>
    </location>
</feature>
<feature type="region of interest" description="Disordered" evidence="1">
    <location>
        <begin position="257"/>
        <end position="284"/>
    </location>
</feature>
<gene>
    <name evidence="2" type="ORF">Daus18300_005888</name>
</gene>
<evidence type="ECO:0000313" key="3">
    <source>
        <dbReference type="Proteomes" id="UP001583177"/>
    </source>
</evidence>
<feature type="compositionally biased region" description="Low complexity" evidence="1">
    <location>
        <begin position="28"/>
        <end position="37"/>
    </location>
</feature>